<comment type="subcellular location">
    <subcellularLocation>
        <location evidence="1">Cell membrane</location>
        <topology evidence="1">Multi-pass membrane protein</topology>
    </subcellularLocation>
</comment>
<keyword evidence="2" id="KW-1003">Cell membrane</keyword>
<dbReference type="InterPro" id="IPR004477">
    <property type="entry name" value="ComEC_N"/>
</dbReference>
<evidence type="ECO:0000256" key="6">
    <source>
        <dbReference type="SAM" id="MobiDB-lite"/>
    </source>
</evidence>
<feature type="transmembrane region" description="Helical" evidence="7">
    <location>
        <begin position="480"/>
        <end position="498"/>
    </location>
</feature>
<dbReference type="Pfam" id="PF03772">
    <property type="entry name" value="Competence"/>
    <property type="match status" value="1"/>
</dbReference>
<dbReference type="SMART" id="SM00849">
    <property type="entry name" value="Lactamase_B"/>
    <property type="match status" value="1"/>
</dbReference>
<evidence type="ECO:0000256" key="4">
    <source>
        <dbReference type="ARBA" id="ARBA00022989"/>
    </source>
</evidence>
<dbReference type="PANTHER" id="PTHR30619:SF1">
    <property type="entry name" value="RECOMBINATION PROTEIN 2"/>
    <property type="match status" value="1"/>
</dbReference>
<sequence length="850" mass="91273">MTLARRREAAAGAIGLVADGPAHVPAQACGPHALRHRRPVPLQSLTPIPWRAGWCLAAGVAGTALQLQQAALWPLPVYQSLVLCGLLALWLRPRAAWAFAGLALAVGCTGWRAHAFQADGLDAALEGRDIAVVGRVASLPQAGATGLRFVFVVERAALAGAQVRLPPRLLLGWYRAANDETEPPDLRAGDRWALEVRLKRPHGDANPSGFDRERWLWEQGIGATGSVRLGPRAAPPRRLGTTPWHPVDRARQAIAQAIAQRVGDPRSAGVIAALAVGDQAAIDRADWALYRDTATAHAMAISGAHVTLFAWLATVLIAALWRGIGRWWPALPMRWPASHAAAVGGVLAAAAYALLAGGDVPAQRTVLMLALVVGLRVTVRQWPWPAVWLFAMAAVLVLDPWALLDAGFWLSFLAVALLFAADPGRPSPAGARSLPLWHRGGRAAARLWREQWLMTLGLAPLGLLLFGQFSLVGLLANLVAVPWVGFVVTPLALLGVLLHPLWSLAAWAVELLNALLQPMAAWPWAVVHRPAVPFSAALAAVAGGALLVMRLPAVMRLAGLLLMAPAWLYEPPRPPPGVFEVLAIDVGQGSAVLVRTARHALVYDSGPRWSPEADAGERTVLPLLRALGVQPDRVVISHRDSDHAGGADALRRAFPGAVWRSSFDDDPASRCRAGERWHWDGVDFELLHPDDATYARVGVPTNALSCVLRIAAGAQVAWLTGDVPAAQETRLALARPQERVALLLAPHHGSASSSSPVLLNTLRPRWVVVQAGYRNRYGHPAPAVLARYDARGLAWVDTPRCGAATWRSDEPEAMRCEREQAARYWQHREPRPPMAAGPELAILLPGAQQP</sequence>
<evidence type="ECO:0000313" key="10">
    <source>
        <dbReference type="Proteomes" id="UP000503162"/>
    </source>
</evidence>
<reference evidence="9 10" key="1">
    <citation type="submission" date="2020-03" db="EMBL/GenBank/DDBJ databases">
        <title>Hydrogenophaga sp. nov. isolated from cyanobacterial mat.</title>
        <authorList>
            <person name="Thorat V."/>
            <person name="Kirdat K."/>
            <person name="Tiwarekar B."/>
            <person name="Costa E.D."/>
            <person name="Yadav A."/>
        </authorList>
    </citation>
    <scope>NUCLEOTIDE SEQUENCE [LARGE SCALE GENOMIC DNA]</scope>
    <source>
        <strain evidence="9 10">BA0156</strain>
    </source>
</reference>
<dbReference type="Proteomes" id="UP000503162">
    <property type="component" value="Chromosome"/>
</dbReference>
<protein>
    <submittedName>
        <fullName evidence="9">DNA internalization-related competence protein ComEC/Rec2</fullName>
    </submittedName>
</protein>
<gene>
    <name evidence="9" type="ORF">G9Q37_10530</name>
</gene>
<evidence type="ECO:0000256" key="7">
    <source>
        <dbReference type="SAM" id="Phobius"/>
    </source>
</evidence>
<dbReference type="GO" id="GO:0005886">
    <property type="term" value="C:plasma membrane"/>
    <property type="evidence" value="ECO:0007669"/>
    <property type="project" value="UniProtKB-SubCell"/>
</dbReference>
<keyword evidence="3 7" id="KW-0812">Transmembrane</keyword>
<evidence type="ECO:0000256" key="2">
    <source>
        <dbReference type="ARBA" id="ARBA00022475"/>
    </source>
</evidence>
<dbReference type="Pfam" id="PF00753">
    <property type="entry name" value="Lactamase_B"/>
    <property type="match status" value="1"/>
</dbReference>
<dbReference type="KEGG" id="hcz:G9Q37_10530"/>
<dbReference type="AlphaFoldDB" id="A0A6G8IHW5"/>
<feature type="transmembrane region" description="Helical" evidence="7">
    <location>
        <begin position="505"/>
        <end position="525"/>
    </location>
</feature>
<keyword evidence="5 7" id="KW-0472">Membrane</keyword>
<dbReference type="Gene3D" id="3.60.15.10">
    <property type="entry name" value="Ribonuclease Z/Hydroxyacylglutathione hydrolase-like"/>
    <property type="match status" value="1"/>
</dbReference>
<evidence type="ECO:0000259" key="8">
    <source>
        <dbReference type="SMART" id="SM00849"/>
    </source>
</evidence>
<dbReference type="InterPro" id="IPR025405">
    <property type="entry name" value="DUF4131"/>
</dbReference>
<dbReference type="InterPro" id="IPR004797">
    <property type="entry name" value="Competence_ComEC/Rec2"/>
</dbReference>
<dbReference type="EMBL" id="CP049989">
    <property type="protein sequence ID" value="QIM52550.1"/>
    <property type="molecule type" value="Genomic_DNA"/>
</dbReference>
<feature type="transmembrane region" description="Helical" evidence="7">
    <location>
        <begin position="333"/>
        <end position="355"/>
    </location>
</feature>
<evidence type="ECO:0000313" key="9">
    <source>
        <dbReference type="EMBL" id="QIM52550.1"/>
    </source>
</evidence>
<dbReference type="InterPro" id="IPR001279">
    <property type="entry name" value="Metallo-B-lactamas"/>
</dbReference>
<feature type="domain" description="Metallo-beta-lactamase" evidence="8">
    <location>
        <begin position="588"/>
        <end position="773"/>
    </location>
</feature>
<keyword evidence="10" id="KW-1185">Reference proteome</keyword>
<accession>A0A6G8IHW5</accession>
<feature type="region of interest" description="Disordered" evidence="6">
    <location>
        <begin position="828"/>
        <end position="850"/>
    </location>
</feature>
<organism evidence="9 10">
    <name type="scientific">Hydrogenophaga crocea</name>
    <dbReference type="NCBI Taxonomy" id="2716225"/>
    <lineage>
        <taxon>Bacteria</taxon>
        <taxon>Pseudomonadati</taxon>
        <taxon>Pseudomonadota</taxon>
        <taxon>Betaproteobacteria</taxon>
        <taxon>Burkholderiales</taxon>
        <taxon>Comamonadaceae</taxon>
        <taxon>Hydrogenophaga</taxon>
    </lineage>
</organism>
<dbReference type="SUPFAM" id="SSF56281">
    <property type="entry name" value="Metallo-hydrolase/oxidoreductase"/>
    <property type="match status" value="1"/>
</dbReference>
<evidence type="ECO:0000256" key="3">
    <source>
        <dbReference type="ARBA" id="ARBA00022692"/>
    </source>
</evidence>
<feature type="transmembrane region" description="Helical" evidence="7">
    <location>
        <begin position="386"/>
        <end position="402"/>
    </location>
</feature>
<keyword evidence="4 7" id="KW-1133">Transmembrane helix</keyword>
<feature type="transmembrane region" description="Helical" evidence="7">
    <location>
        <begin position="299"/>
        <end position="321"/>
    </location>
</feature>
<dbReference type="NCBIfam" id="TIGR00360">
    <property type="entry name" value="ComEC_N-term"/>
    <property type="match status" value="1"/>
</dbReference>
<feature type="transmembrane region" description="Helical" evidence="7">
    <location>
        <begin position="531"/>
        <end position="553"/>
    </location>
</feature>
<dbReference type="InterPro" id="IPR052159">
    <property type="entry name" value="Competence_DNA_uptake"/>
</dbReference>
<dbReference type="InterPro" id="IPR035681">
    <property type="entry name" value="ComA-like_MBL"/>
</dbReference>
<dbReference type="InterPro" id="IPR036866">
    <property type="entry name" value="RibonucZ/Hydroxyglut_hydro"/>
</dbReference>
<name>A0A6G8IHW5_9BURK</name>
<dbReference type="PANTHER" id="PTHR30619">
    <property type="entry name" value="DNA INTERNALIZATION/COMPETENCE PROTEIN COMEC/REC2"/>
    <property type="match status" value="1"/>
</dbReference>
<evidence type="ECO:0000256" key="5">
    <source>
        <dbReference type="ARBA" id="ARBA00023136"/>
    </source>
</evidence>
<dbReference type="GO" id="GO:0030420">
    <property type="term" value="P:establishment of competence for transformation"/>
    <property type="evidence" value="ECO:0007669"/>
    <property type="project" value="InterPro"/>
</dbReference>
<feature type="transmembrane region" description="Helical" evidence="7">
    <location>
        <begin position="452"/>
        <end position="474"/>
    </location>
</feature>
<dbReference type="CDD" id="cd07731">
    <property type="entry name" value="ComA-like_MBL-fold"/>
    <property type="match status" value="1"/>
</dbReference>
<proteinExistence type="predicted"/>
<evidence type="ECO:0000256" key="1">
    <source>
        <dbReference type="ARBA" id="ARBA00004651"/>
    </source>
</evidence>
<dbReference type="Pfam" id="PF13567">
    <property type="entry name" value="DUF4131"/>
    <property type="match status" value="1"/>
</dbReference>
<dbReference type="NCBIfam" id="TIGR00361">
    <property type="entry name" value="ComEC_Rec2"/>
    <property type="match status" value="1"/>
</dbReference>